<dbReference type="OrthoDB" id="282265at2759"/>
<feature type="region of interest" description="Disordered" evidence="4">
    <location>
        <begin position="1"/>
        <end position="34"/>
    </location>
</feature>
<dbReference type="InParanoid" id="G0QXS8"/>
<reference evidence="5 6" key="1">
    <citation type="submission" date="2011-07" db="EMBL/GenBank/DDBJ databases">
        <authorList>
            <person name="Coyne R."/>
            <person name="Brami D."/>
            <person name="Johnson J."/>
            <person name="Hostetler J."/>
            <person name="Hannick L."/>
            <person name="Clark T."/>
            <person name="Cassidy-Hanley D."/>
            <person name="Inman J."/>
        </authorList>
    </citation>
    <scope>NUCLEOTIDE SEQUENCE [LARGE SCALE GENOMIC DNA]</scope>
    <source>
        <strain evidence="5 6">G5</strain>
    </source>
</reference>
<dbReference type="OMA" id="NDLLQCE"/>
<dbReference type="GeneID" id="14906090"/>
<evidence type="ECO:0000256" key="2">
    <source>
        <dbReference type="ARBA" id="ARBA00023157"/>
    </source>
</evidence>
<evidence type="ECO:0000313" key="6">
    <source>
        <dbReference type="Proteomes" id="UP000008983"/>
    </source>
</evidence>
<protein>
    <recommendedName>
        <fullName evidence="3">COX assembly mitochondrial protein</fullName>
    </recommendedName>
</protein>
<gene>
    <name evidence="5" type="ORF">IMG5_144980</name>
</gene>
<evidence type="ECO:0000256" key="3">
    <source>
        <dbReference type="RuleBase" id="RU364104"/>
    </source>
</evidence>
<keyword evidence="2" id="KW-1015">Disulfide bond</keyword>
<comment type="subcellular location">
    <subcellularLocation>
        <location evidence="3">Mitochondrion</location>
    </subcellularLocation>
</comment>
<dbReference type="Proteomes" id="UP000008983">
    <property type="component" value="Unassembled WGS sequence"/>
</dbReference>
<dbReference type="RefSeq" id="XP_004031215.1">
    <property type="nucleotide sequence ID" value="XM_004031167.1"/>
</dbReference>
<keyword evidence="3" id="KW-0496">Mitochondrion</keyword>
<evidence type="ECO:0000313" key="5">
    <source>
        <dbReference type="EMBL" id="EGR29979.1"/>
    </source>
</evidence>
<evidence type="ECO:0000256" key="1">
    <source>
        <dbReference type="ARBA" id="ARBA00007347"/>
    </source>
</evidence>
<dbReference type="eggNOG" id="ENOG502SRVI">
    <property type="taxonomic scope" value="Eukaryota"/>
</dbReference>
<dbReference type="Pfam" id="PF08583">
    <property type="entry name" value="Cmc1"/>
    <property type="match status" value="1"/>
</dbReference>
<accession>G0QXS8</accession>
<dbReference type="EMBL" id="GL984087">
    <property type="protein sequence ID" value="EGR29979.1"/>
    <property type="molecule type" value="Genomic_DNA"/>
</dbReference>
<dbReference type="GO" id="GO:0005739">
    <property type="term" value="C:mitochondrion"/>
    <property type="evidence" value="ECO:0007669"/>
    <property type="project" value="UniProtKB-SubCell"/>
</dbReference>
<evidence type="ECO:0000256" key="4">
    <source>
        <dbReference type="SAM" id="MobiDB-lite"/>
    </source>
</evidence>
<organism evidence="5 6">
    <name type="scientific">Ichthyophthirius multifiliis</name>
    <name type="common">White spot disease agent</name>
    <name type="synonym">Ich</name>
    <dbReference type="NCBI Taxonomy" id="5932"/>
    <lineage>
        <taxon>Eukaryota</taxon>
        <taxon>Sar</taxon>
        <taxon>Alveolata</taxon>
        <taxon>Ciliophora</taxon>
        <taxon>Intramacronucleata</taxon>
        <taxon>Oligohymenophorea</taxon>
        <taxon>Hymenostomatida</taxon>
        <taxon>Ophryoglenina</taxon>
        <taxon>Ichthyophthirius</taxon>
    </lineage>
</organism>
<comment type="similarity">
    <text evidence="1 3">Belongs to the CMC family.</text>
</comment>
<dbReference type="AlphaFoldDB" id="G0QXS8"/>
<dbReference type="InterPro" id="IPR013892">
    <property type="entry name" value="Cyt_c_biogenesis_Cmc1-like"/>
</dbReference>
<sequence length="155" mass="19296">MGTYKSKGLQQNVFEQEQLDESPPEVQPKTRSPMPDLWKLNILRGKREDELKNEAMPIARRRCKKKVTKFIECEREWGKYWTVFECQEEYQNMNECFQREVEIETDKLRRDMNRHEEWWWKVLYDEQGEIGQQAQWQNEWWLTLFINRLHKKYFE</sequence>
<keyword evidence="6" id="KW-1185">Reference proteome</keyword>
<name>G0QXS8_ICHMU</name>
<proteinExistence type="inferred from homology"/>